<keyword evidence="9" id="KW-1185">Reference proteome</keyword>
<dbReference type="EMBL" id="LS974202">
    <property type="protein sequence ID" value="SSC14265.1"/>
    <property type="molecule type" value="Genomic_DNA"/>
</dbReference>
<comment type="function">
    <text evidence="2">Catalyzes the reversible cyclization of carbamoyl aspartate to dihydroorotate.</text>
</comment>
<accession>A0A7Z7PSX3</accession>
<organism evidence="8 9">
    <name type="scientific">Mesotoga infera</name>
    <dbReference type="NCBI Taxonomy" id="1236046"/>
    <lineage>
        <taxon>Bacteria</taxon>
        <taxon>Thermotogati</taxon>
        <taxon>Thermotogota</taxon>
        <taxon>Thermotogae</taxon>
        <taxon>Kosmotogales</taxon>
        <taxon>Kosmotogaceae</taxon>
        <taxon>Mesotoga</taxon>
    </lineage>
</organism>
<dbReference type="GO" id="GO:0006145">
    <property type="term" value="P:purine nucleobase catabolic process"/>
    <property type="evidence" value="ECO:0007669"/>
    <property type="project" value="TreeGrafter"/>
</dbReference>
<name>A0A7Z7PSX3_9BACT</name>
<dbReference type="InterPro" id="IPR002195">
    <property type="entry name" value="Dihydroorotase_CS"/>
</dbReference>
<comment type="similarity">
    <text evidence="3">Belongs to the metallo-dependent hydrolases superfamily. DHOase family. Class I DHOase subfamily.</text>
</comment>
<dbReference type="Pfam" id="PF12890">
    <property type="entry name" value="DHOase"/>
    <property type="match status" value="1"/>
</dbReference>
<feature type="domain" description="Dihydroorotase catalytic" evidence="7">
    <location>
        <begin position="52"/>
        <end position="182"/>
    </location>
</feature>
<evidence type="ECO:0000313" key="8">
    <source>
        <dbReference type="EMBL" id="SSC14265.1"/>
    </source>
</evidence>
<evidence type="ECO:0000256" key="3">
    <source>
        <dbReference type="ARBA" id="ARBA00010286"/>
    </source>
</evidence>
<evidence type="ECO:0000256" key="5">
    <source>
        <dbReference type="ARBA" id="ARBA00022801"/>
    </source>
</evidence>
<reference evidence="8 9" key="1">
    <citation type="submission" date="2017-01" db="EMBL/GenBank/DDBJ databases">
        <authorList>
            <person name="Erauso G."/>
        </authorList>
    </citation>
    <scope>NUCLEOTIDE SEQUENCE [LARGE SCALE GENOMIC DNA]</scope>
    <source>
        <strain evidence="8">MESINF1</strain>
    </source>
</reference>
<dbReference type="KEGG" id="minf:MESINF_2825"/>
<dbReference type="PANTHER" id="PTHR43668">
    <property type="entry name" value="ALLANTOINASE"/>
    <property type="match status" value="1"/>
</dbReference>
<dbReference type="GO" id="GO:0046872">
    <property type="term" value="F:metal ion binding"/>
    <property type="evidence" value="ECO:0007669"/>
    <property type="project" value="UniProtKB-KW"/>
</dbReference>
<gene>
    <name evidence="8" type="ORF">MESINF_2825</name>
</gene>
<evidence type="ECO:0000256" key="6">
    <source>
        <dbReference type="ARBA" id="ARBA00022975"/>
    </source>
</evidence>
<evidence type="ECO:0000256" key="2">
    <source>
        <dbReference type="ARBA" id="ARBA00002368"/>
    </source>
</evidence>
<evidence type="ECO:0000256" key="1">
    <source>
        <dbReference type="ARBA" id="ARBA00001947"/>
    </source>
</evidence>
<proteinExistence type="inferred from homology"/>
<keyword evidence="6" id="KW-0665">Pyrimidine biosynthesis</keyword>
<evidence type="ECO:0000256" key="4">
    <source>
        <dbReference type="ARBA" id="ARBA00022723"/>
    </source>
</evidence>
<dbReference type="AlphaFoldDB" id="A0A7Z7PSX3"/>
<sequence>MLLIKSVRMVDWRRSSITPYDILIEDGRIRKIDSEINLSGVPVIYGAGLTAIPGMVDAHVHLRQPGYEYKETVETATRAAAAGGVTALCAMPNVKPCPDSPENLENVRAFQRDSKIRIIQSCAINRDLDGERSDWKELLGSGARFFTNDGLPVDRVSDMVEILKFSRETGVVVGEHPEAPGMDEKIHNAEAMMICRDIFLNERIGGNLHIQHISLAESVRYLEKCRHKNIKFTVETCPHYFCEVEKGLEMGMYEVYPPLRNEEDRQAIIWALSTRLISIIASDHAPHSIEDKKLDKPARGFSGIELLFSLCYNNLVRKAIIDLERLVEFLSLSPSLLLGIEPVCFETGKRADIVLFDPDEEWCVEESAMYSKGKNTPFLGSRLKGRIKYTIASGEVIYPFGELR</sequence>
<keyword evidence="4" id="KW-0479">Metal-binding</keyword>
<dbReference type="EC" id="3.5.2.3" evidence="8"/>
<dbReference type="PROSITE" id="PS00482">
    <property type="entry name" value="DIHYDROOROTASE_1"/>
    <property type="match status" value="1"/>
</dbReference>
<dbReference type="GO" id="GO:0004038">
    <property type="term" value="F:allantoinase activity"/>
    <property type="evidence" value="ECO:0007669"/>
    <property type="project" value="TreeGrafter"/>
</dbReference>
<dbReference type="InterPro" id="IPR011059">
    <property type="entry name" value="Metal-dep_hydrolase_composite"/>
</dbReference>
<evidence type="ECO:0000313" key="9">
    <source>
        <dbReference type="Proteomes" id="UP000250796"/>
    </source>
</evidence>
<dbReference type="InterPro" id="IPR024403">
    <property type="entry name" value="DHOase_cat"/>
</dbReference>
<dbReference type="NCBIfam" id="TIGR00857">
    <property type="entry name" value="pyrC_multi"/>
    <property type="match status" value="1"/>
</dbReference>
<dbReference type="InterPro" id="IPR050138">
    <property type="entry name" value="DHOase/Allantoinase_Hydrolase"/>
</dbReference>
<keyword evidence="5 8" id="KW-0378">Hydrolase</keyword>
<evidence type="ECO:0000259" key="7">
    <source>
        <dbReference type="Pfam" id="PF12890"/>
    </source>
</evidence>
<dbReference type="GO" id="GO:0005737">
    <property type="term" value="C:cytoplasm"/>
    <property type="evidence" value="ECO:0007669"/>
    <property type="project" value="TreeGrafter"/>
</dbReference>
<protein>
    <submittedName>
        <fullName evidence="8">Putative Dihydroorotase</fullName>
        <ecNumber evidence="8">3.5.2.3</ecNumber>
    </submittedName>
</protein>
<dbReference type="SUPFAM" id="SSF51556">
    <property type="entry name" value="Metallo-dependent hydrolases"/>
    <property type="match status" value="1"/>
</dbReference>
<dbReference type="Proteomes" id="UP000250796">
    <property type="component" value="Chromosome MESINF"/>
</dbReference>
<dbReference type="Gene3D" id="3.20.20.140">
    <property type="entry name" value="Metal-dependent hydrolases"/>
    <property type="match status" value="1"/>
</dbReference>
<dbReference type="RefSeq" id="WP_169700694.1">
    <property type="nucleotide sequence ID" value="NZ_LS974202.1"/>
</dbReference>
<dbReference type="PANTHER" id="PTHR43668:SF2">
    <property type="entry name" value="ALLANTOINASE"/>
    <property type="match status" value="1"/>
</dbReference>
<comment type="cofactor">
    <cofactor evidence="1">
        <name>Zn(2+)</name>
        <dbReference type="ChEBI" id="CHEBI:29105"/>
    </cofactor>
</comment>
<dbReference type="GO" id="GO:0004151">
    <property type="term" value="F:dihydroorotase activity"/>
    <property type="evidence" value="ECO:0007669"/>
    <property type="project" value="UniProtKB-EC"/>
</dbReference>
<dbReference type="InterPro" id="IPR032466">
    <property type="entry name" value="Metal_Hydrolase"/>
</dbReference>
<dbReference type="PROSITE" id="PS00483">
    <property type="entry name" value="DIHYDROOROTASE_2"/>
    <property type="match status" value="1"/>
</dbReference>
<dbReference type="SUPFAM" id="SSF51338">
    <property type="entry name" value="Composite domain of metallo-dependent hydrolases"/>
    <property type="match status" value="1"/>
</dbReference>